<dbReference type="EMBL" id="FNBA01000014">
    <property type="protein sequence ID" value="SDF24187.1"/>
    <property type="molecule type" value="Genomic_DNA"/>
</dbReference>
<organism evidence="1 2">
    <name type="scientific">Ulvibacter litoralis</name>
    <dbReference type="NCBI Taxonomy" id="227084"/>
    <lineage>
        <taxon>Bacteria</taxon>
        <taxon>Pseudomonadati</taxon>
        <taxon>Bacteroidota</taxon>
        <taxon>Flavobacteriia</taxon>
        <taxon>Flavobacteriales</taxon>
        <taxon>Flavobacteriaceae</taxon>
        <taxon>Ulvibacter</taxon>
    </lineage>
</organism>
<gene>
    <name evidence="1" type="ORF">SAMN05421855_1141</name>
</gene>
<dbReference type="Proteomes" id="UP000199321">
    <property type="component" value="Unassembled WGS sequence"/>
</dbReference>
<evidence type="ECO:0000313" key="2">
    <source>
        <dbReference type="Proteomes" id="UP000199321"/>
    </source>
</evidence>
<proteinExistence type="predicted"/>
<dbReference type="AlphaFoldDB" id="A0A1G7JGX2"/>
<evidence type="ECO:0000313" key="1">
    <source>
        <dbReference type="EMBL" id="SDF24187.1"/>
    </source>
</evidence>
<protein>
    <submittedName>
        <fullName evidence="1">Uncharacterized protein</fullName>
    </submittedName>
</protein>
<sequence length="43" mass="5029">MIIDTLLLQVARHEPNDLSRNYTLGSEVFRISIKIRRVEGVQF</sequence>
<keyword evidence="2" id="KW-1185">Reference proteome</keyword>
<reference evidence="1 2" key="1">
    <citation type="submission" date="2016-10" db="EMBL/GenBank/DDBJ databases">
        <authorList>
            <person name="de Groot N.N."/>
        </authorList>
    </citation>
    <scope>NUCLEOTIDE SEQUENCE [LARGE SCALE GENOMIC DNA]</scope>
    <source>
        <strain evidence="1 2">DSM 16195</strain>
    </source>
</reference>
<accession>A0A1G7JGX2</accession>
<name>A0A1G7JGX2_9FLAO</name>